<dbReference type="Gene3D" id="3.30.420.10">
    <property type="entry name" value="Ribonuclease H-like superfamily/Ribonuclease H"/>
    <property type="match status" value="1"/>
</dbReference>
<organism evidence="18 19">
    <name type="scientific">Alkalicoccus halolimnae</name>
    <dbReference type="NCBI Taxonomy" id="1667239"/>
    <lineage>
        <taxon>Bacteria</taxon>
        <taxon>Bacillati</taxon>
        <taxon>Bacillota</taxon>
        <taxon>Bacilli</taxon>
        <taxon>Bacillales</taxon>
        <taxon>Bacillaceae</taxon>
        <taxon>Alkalicoccus</taxon>
    </lineage>
</organism>
<dbReference type="HAMAP" id="MF_00053">
    <property type="entry name" value="RNase_HIII"/>
    <property type="match status" value="1"/>
</dbReference>
<keyword evidence="8 14" id="KW-0963">Cytoplasm</keyword>
<evidence type="ECO:0000256" key="9">
    <source>
        <dbReference type="ARBA" id="ARBA00022722"/>
    </source>
</evidence>
<evidence type="ECO:0000256" key="16">
    <source>
        <dbReference type="SAM" id="MobiDB-lite"/>
    </source>
</evidence>
<evidence type="ECO:0000313" key="19">
    <source>
        <dbReference type="Proteomes" id="UP000321816"/>
    </source>
</evidence>
<comment type="cofactor">
    <cofactor evidence="2">
        <name>Mg(2+)</name>
        <dbReference type="ChEBI" id="CHEBI:18420"/>
    </cofactor>
</comment>
<keyword evidence="12 14" id="KW-0378">Hydrolase</keyword>
<evidence type="ECO:0000256" key="8">
    <source>
        <dbReference type="ARBA" id="ARBA00022490"/>
    </source>
</evidence>
<dbReference type="InterPro" id="IPR001352">
    <property type="entry name" value="RNase_HII/HIII"/>
</dbReference>
<dbReference type="PROSITE" id="PS51975">
    <property type="entry name" value="RNASE_H_2"/>
    <property type="match status" value="1"/>
</dbReference>
<gene>
    <name evidence="14 18" type="primary">rnhC</name>
    <name evidence="18" type="ORF">FTX54_012600</name>
</gene>
<feature type="binding site" evidence="14 15">
    <location>
        <position position="208"/>
    </location>
    <ligand>
        <name>a divalent metal cation</name>
        <dbReference type="ChEBI" id="CHEBI:60240"/>
    </ligand>
</feature>
<dbReference type="SUPFAM" id="SSF53098">
    <property type="entry name" value="Ribonuclease H-like"/>
    <property type="match status" value="1"/>
</dbReference>
<evidence type="ECO:0000256" key="4">
    <source>
        <dbReference type="ARBA" id="ARBA00004496"/>
    </source>
</evidence>
<feature type="binding site" evidence="14 15">
    <location>
        <position position="102"/>
    </location>
    <ligand>
        <name>a divalent metal cation</name>
        <dbReference type="ChEBI" id="CHEBI:60240"/>
    </ligand>
</feature>
<comment type="catalytic activity">
    <reaction evidence="1 14 15">
        <text>Endonucleolytic cleavage to 5'-phosphomonoester.</text>
        <dbReference type="EC" id="3.1.26.4"/>
    </reaction>
</comment>
<dbReference type="GO" id="GO:0032299">
    <property type="term" value="C:ribonuclease H2 complex"/>
    <property type="evidence" value="ECO:0007669"/>
    <property type="project" value="TreeGrafter"/>
</dbReference>
<feature type="binding site" evidence="14 15">
    <location>
        <position position="101"/>
    </location>
    <ligand>
        <name>a divalent metal cation</name>
        <dbReference type="ChEBI" id="CHEBI:60240"/>
    </ligand>
</feature>
<evidence type="ECO:0000256" key="11">
    <source>
        <dbReference type="ARBA" id="ARBA00022759"/>
    </source>
</evidence>
<dbReference type="PANTHER" id="PTHR10954">
    <property type="entry name" value="RIBONUCLEASE H2 SUBUNIT A"/>
    <property type="match status" value="1"/>
</dbReference>
<keyword evidence="19" id="KW-1185">Reference proteome</keyword>
<dbReference type="InterPro" id="IPR012337">
    <property type="entry name" value="RNaseH-like_sf"/>
</dbReference>
<keyword evidence="10 14" id="KW-0479">Metal-binding</keyword>
<dbReference type="InterPro" id="IPR004641">
    <property type="entry name" value="RNase_HIII"/>
</dbReference>
<keyword evidence="11 14" id="KW-0255">Endonuclease</keyword>
<dbReference type="GO" id="GO:0005737">
    <property type="term" value="C:cytoplasm"/>
    <property type="evidence" value="ECO:0007669"/>
    <property type="project" value="UniProtKB-SubCell"/>
</dbReference>
<feature type="region of interest" description="Disordered" evidence="16">
    <location>
        <begin position="64"/>
        <end position="97"/>
    </location>
</feature>
<evidence type="ECO:0000256" key="1">
    <source>
        <dbReference type="ARBA" id="ARBA00000077"/>
    </source>
</evidence>
<dbReference type="PANTHER" id="PTHR10954:SF23">
    <property type="entry name" value="RIBONUCLEASE"/>
    <property type="match status" value="1"/>
</dbReference>
<dbReference type="FunFam" id="3.30.420.10:FF:000047">
    <property type="entry name" value="Ribonuclease HIII"/>
    <property type="match status" value="1"/>
</dbReference>
<dbReference type="CDD" id="cd06590">
    <property type="entry name" value="RNase_HII_bacteria_HIII_like"/>
    <property type="match status" value="1"/>
</dbReference>
<evidence type="ECO:0000256" key="5">
    <source>
        <dbReference type="ARBA" id="ARBA00008378"/>
    </source>
</evidence>
<dbReference type="Proteomes" id="UP000321816">
    <property type="component" value="Chromosome"/>
</dbReference>
<dbReference type="InterPro" id="IPR036397">
    <property type="entry name" value="RNaseH_sf"/>
</dbReference>
<dbReference type="GO" id="GO:0003723">
    <property type="term" value="F:RNA binding"/>
    <property type="evidence" value="ECO:0007669"/>
    <property type="project" value="UniProtKB-UniRule"/>
</dbReference>
<evidence type="ECO:0000256" key="7">
    <source>
        <dbReference type="ARBA" id="ARBA00021407"/>
    </source>
</evidence>
<sequence>MSQQVIKAGPQQLEKIKNYYKKGAVSKLPPGAVFAAKTDGCHITAYKSGKVLFQGAASYQEASRWGGTGSGSGKGKSKTSVDQHKYAPPKDISQSQLIGSDETGTGDYFGPMTVVAAHLSTAQLLEAESLGLRDSKTITDPDIKRIAPKLLKLCTYSLTVLRNEKYNKLQAEGMNQGQMKAMLHHEAIKNVIGKLRDQGDAFDGVLIDQFVKPESYFAYLAKSGKKWPSEIPIYFATKAESLHPSVAAGSILARYAFLQEMDKLSASLGVPIPKGAGPRVDEAAGEIYRSHGREALYRSVKWHFSNTQRAAK</sequence>
<dbReference type="EC" id="3.1.26.4" evidence="6 14"/>
<dbReference type="OrthoDB" id="9777935at2"/>
<evidence type="ECO:0000256" key="6">
    <source>
        <dbReference type="ARBA" id="ARBA00012180"/>
    </source>
</evidence>
<reference evidence="18 19" key="1">
    <citation type="submission" date="2024-01" db="EMBL/GenBank/DDBJ databases">
        <title>Complete Genome Sequence of Alkalicoccus halolimnae BZ-SZ-XJ29T, a Moderately Halophilic Bacterium Isolated from a Salt Lake.</title>
        <authorList>
            <person name="Zhao B."/>
        </authorList>
    </citation>
    <scope>NUCLEOTIDE SEQUENCE [LARGE SCALE GENOMIC DNA]</scope>
    <source>
        <strain evidence="18 19">BZ-SZ-XJ29</strain>
    </source>
</reference>
<dbReference type="EMBL" id="CP144914">
    <property type="protein sequence ID" value="WWD79251.1"/>
    <property type="molecule type" value="Genomic_DNA"/>
</dbReference>
<dbReference type="AlphaFoldDB" id="A0A5C7F876"/>
<proteinExistence type="inferred from homology"/>
<evidence type="ECO:0000259" key="17">
    <source>
        <dbReference type="PROSITE" id="PS51975"/>
    </source>
</evidence>
<dbReference type="PIRSF" id="PIRSF037748">
    <property type="entry name" value="RnhC"/>
    <property type="match status" value="1"/>
</dbReference>
<dbReference type="GO" id="GO:0006298">
    <property type="term" value="P:mismatch repair"/>
    <property type="evidence" value="ECO:0007669"/>
    <property type="project" value="TreeGrafter"/>
</dbReference>
<dbReference type="NCBIfam" id="TIGR00716">
    <property type="entry name" value="rnhC"/>
    <property type="match status" value="1"/>
</dbReference>
<comment type="cofactor">
    <cofactor evidence="14 15">
        <name>Mn(2+)</name>
        <dbReference type="ChEBI" id="CHEBI:29035"/>
    </cofactor>
    <cofactor evidence="14 15">
        <name>Mg(2+)</name>
        <dbReference type="ChEBI" id="CHEBI:18420"/>
    </cofactor>
    <text evidence="14 15">Manganese or magnesium. Binds 1 divalent metal ion per monomer in the absence of substrate. May bind a second metal ion after substrate binding.</text>
</comment>
<dbReference type="Pfam" id="PF01351">
    <property type="entry name" value="RNase_HII"/>
    <property type="match status" value="1"/>
</dbReference>
<name>A0A5C7F876_9BACI</name>
<keyword evidence="13 14" id="KW-0460">Magnesium</keyword>
<dbReference type="Pfam" id="PF11858">
    <property type="entry name" value="DUF3378"/>
    <property type="match status" value="1"/>
</dbReference>
<dbReference type="KEGG" id="ahal:FTX54_012600"/>
<protein>
    <recommendedName>
        <fullName evidence="7 14">Ribonuclease HIII</fullName>
        <shortName evidence="14">RNase HIII</shortName>
        <ecNumber evidence="6 14">3.1.26.4</ecNumber>
    </recommendedName>
</protein>
<dbReference type="Gene3D" id="3.30.310.10">
    <property type="entry name" value="TATA-Binding Protein"/>
    <property type="match status" value="1"/>
</dbReference>
<evidence type="ECO:0000256" key="3">
    <source>
        <dbReference type="ARBA" id="ARBA00004065"/>
    </source>
</evidence>
<dbReference type="GO" id="GO:0000287">
    <property type="term" value="F:magnesium ion binding"/>
    <property type="evidence" value="ECO:0007669"/>
    <property type="project" value="UniProtKB-UniRule"/>
</dbReference>
<comment type="subcellular location">
    <subcellularLocation>
        <location evidence="4 14">Cytoplasm</location>
    </subcellularLocation>
</comment>
<dbReference type="GO" id="GO:0043137">
    <property type="term" value="P:DNA replication, removal of RNA primer"/>
    <property type="evidence" value="ECO:0007669"/>
    <property type="project" value="TreeGrafter"/>
</dbReference>
<evidence type="ECO:0000256" key="12">
    <source>
        <dbReference type="ARBA" id="ARBA00022801"/>
    </source>
</evidence>
<comment type="function">
    <text evidence="3 14">Endonuclease that specifically degrades the RNA of RNA-DNA hybrids.</text>
</comment>
<evidence type="ECO:0000256" key="10">
    <source>
        <dbReference type="ARBA" id="ARBA00022723"/>
    </source>
</evidence>
<feature type="domain" description="RNase H type-2" evidence="17">
    <location>
        <begin position="95"/>
        <end position="312"/>
    </location>
</feature>
<dbReference type="GO" id="GO:0004523">
    <property type="term" value="F:RNA-DNA hybrid ribonuclease activity"/>
    <property type="evidence" value="ECO:0007669"/>
    <property type="project" value="UniProtKB-UniRule"/>
</dbReference>
<evidence type="ECO:0000256" key="2">
    <source>
        <dbReference type="ARBA" id="ARBA00001946"/>
    </source>
</evidence>
<comment type="similarity">
    <text evidence="5 14">Belongs to the RNase HII family. RnhC subfamily.</text>
</comment>
<evidence type="ECO:0000313" key="18">
    <source>
        <dbReference type="EMBL" id="WWD79251.1"/>
    </source>
</evidence>
<dbReference type="InterPro" id="IPR024567">
    <property type="entry name" value="RNase_HII/HIII_dom"/>
</dbReference>
<keyword evidence="9 14" id="KW-0540">Nuclease</keyword>
<evidence type="ECO:0000256" key="15">
    <source>
        <dbReference type="PROSITE-ProRule" id="PRU01319"/>
    </source>
</evidence>
<dbReference type="InterPro" id="IPR024568">
    <property type="entry name" value="RNase_HIII_N"/>
</dbReference>
<evidence type="ECO:0000256" key="13">
    <source>
        <dbReference type="ARBA" id="ARBA00022842"/>
    </source>
</evidence>
<dbReference type="InterPro" id="IPR012295">
    <property type="entry name" value="TBP_dom_sf"/>
</dbReference>
<accession>A0A5C7F876</accession>
<evidence type="ECO:0000256" key="14">
    <source>
        <dbReference type="HAMAP-Rule" id="MF_00053"/>
    </source>
</evidence>
<dbReference type="CDD" id="cd14796">
    <property type="entry name" value="RNAse_HIII_N"/>
    <property type="match status" value="1"/>
</dbReference>
<dbReference type="RefSeq" id="WP_147803440.1">
    <property type="nucleotide sequence ID" value="NZ_CP144914.1"/>
</dbReference>